<evidence type="ECO:0000313" key="2">
    <source>
        <dbReference type="Proteomes" id="UP001596107"/>
    </source>
</evidence>
<comment type="caution">
    <text evidence="1">The sequence shown here is derived from an EMBL/GenBank/DDBJ whole genome shotgun (WGS) entry which is preliminary data.</text>
</comment>
<accession>A0ABW0T8W0</accession>
<organism evidence="1 2">
    <name type="scientific">Nitratireductor kimnyeongensis</name>
    <dbReference type="NCBI Taxonomy" id="430679"/>
    <lineage>
        <taxon>Bacteria</taxon>
        <taxon>Pseudomonadati</taxon>
        <taxon>Pseudomonadota</taxon>
        <taxon>Alphaproteobacteria</taxon>
        <taxon>Hyphomicrobiales</taxon>
        <taxon>Phyllobacteriaceae</taxon>
        <taxon>Nitratireductor</taxon>
    </lineage>
</organism>
<dbReference type="RefSeq" id="WP_378596578.1">
    <property type="nucleotide sequence ID" value="NZ_JBHSNB010000002.1"/>
</dbReference>
<proteinExistence type="predicted"/>
<protein>
    <submittedName>
        <fullName evidence="1">Uncharacterized protein</fullName>
    </submittedName>
</protein>
<dbReference type="EMBL" id="JBHSNB010000002">
    <property type="protein sequence ID" value="MFC5585238.1"/>
    <property type="molecule type" value="Genomic_DNA"/>
</dbReference>
<evidence type="ECO:0000313" key="1">
    <source>
        <dbReference type="EMBL" id="MFC5585238.1"/>
    </source>
</evidence>
<reference evidence="2" key="1">
    <citation type="journal article" date="2019" name="Int. J. Syst. Evol. Microbiol.">
        <title>The Global Catalogue of Microorganisms (GCM) 10K type strain sequencing project: providing services to taxonomists for standard genome sequencing and annotation.</title>
        <authorList>
            <consortium name="The Broad Institute Genomics Platform"/>
            <consortium name="The Broad Institute Genome Sequencing Center for Infectious Disease"/>
            <person name="Wu L."/>
            <person name="Ma J."/>
        </authorList>
    </citation>
    <scope>NUCLEOTIDE SEQUENCE [LARGE SCALE GENOMIC DNA]</scope>
    <source>
        <strain evidence="2">JCM 3366</strain>
    </source>
</reference>
<name>A0ABW0T8W0_9HYPH</name>
<dbReference type="Proteomes" id="UP001596107">
    <property type="component" value="Unassembled WGS sequence"/>
</dbReference>
<keyword evidence="2" id="KW-1185">Reference proteome</keyword>
<sequence length="59" mass="6352">MSNLAFVQVREGLDTLRSRLGLLKPAQLELDVVLPSNTALVEALNSKTPGIEKPRAPPS</sequence>
<gene>
    <name evidence="1" type="ORF">ACFPOD_08950</name>
</gene>